<dbReference type="Proteomes" id="UP001152885">
    <property type="component" value="Unassembled WGS sequence"/>
</dbReference>
<dbReference type="SMART" id="SM00066">
    <property type="entry name" value="GAL4"/>
    <property type="match status" value="1"/>
</dbReference>
<evidence type="ECO:0000256" key="1">
    <source>
        <dbReference type="ARBA" id="ARBA00022833"/>
    </source>
</evidence>
<keyword evidence="4" id="KW-0804">Transcription</keyword>
<dbReference type="GO" id="GO:0003677">
    <property type="term" value="F:DNA binding"/>
    <property type="evidence" value="ECO:0007669"/>
    <property type="project" value="UniProtKB-KW"/>
</dbReference>
<dbReference type="SUPFAM" id="SSF57701">
    <property type="entry name" value="Zn2/Cys6 DNA-binding domain"/>
    <property type="match status" value="1"/>
</dbReference>
<organism evidence="7 8">
    <name type="scientific">Candida verbasci</name>
    <dbReference type="NCBI Taxonomy" id="1227364"/>
    <lineage>
        <taxon>Eukaryota</taxon>
        <taxon>Fungi</taxon>
        <taxon>Dikarya</taxon>
        <taxon>Ascomycota</taxon>
        <taxon>Saccharomycotina</taxon>
        <taxon>Pichiomycetes</taxon>
        <taxon>Debaryomycetaceae</taxon>
        <taxon>Candida/Lodderomyces clade</taxon>
        <taxon>Candida</taxon>
    </lineage>
</organism>
<proteinExistence type="predicted"/>
<dbReference type="GO" id="GO:0008270">
    <property type="term" value="F:zinc ion binding"/>
    <property type="evidence" value="ECO:0007669"/>
    <property type="project" value="InterPro"/>
</dbReference>
<keyword evidence="1" id="KW-0862">Zinc</keyword>
<feature type="domain" description="Zn(2)-C6 fungal-type" evidence="6">
    <location>
        <begin position="49"/>
        <end position="78"/>
    </location>
</feature>
<dbReference type="CDD" id="cd00067">
    <property type="entry name" value="GAL4"/>
    <property type="match status" value="1"/>
</dbReference>
<dbReference type="InterPro" id="IPR001138">
    <property type="entry name" value="Zn2Cys6_DnaBD"/>
</dbReference>
<feature type="region of interest" description="Disordered" evidence="5">
    <location>
        <begin position="783"/>
        <end position="806"/>
    </location>
</feature>
<dbReference type="OrthoDB" id="2534600at2759"/>
<evidence type="ECO:0000313" key="7">
    <source>
        <dbReference type="EMBL" id="CAI5758364.1"/>
    </source>
</evidence>
<sequence length="806" mass="94083">MDQISNNNQNTYNNDISKFFNTENDTKLTNRHTLSSQQLKKKRKSNVRACDACAIRKVKCENQRPCSHCVSNNIKCTSNRERKKSGPKTLSKKTLESINSLSEVIEINNGNNSSNNNFSKSPSVEEETTTSQSPLSNRSSIVQSNTPQELDQQQQSTPEINDYTVTPFNLIENLNLIKDEIAIYELIKPLTVNNVILNYQKLIDFLHINYPNSKYKEINLINHHNDSLFLSTLLIILTLNQIIAELLIKLKKQKFKKFEKYPKKYLMFRGFKNFKNLCHFKVLEIFTLIEKNFIVPPIIPQNRIKQQQQQQLNSFIHLHHYQIYYNLSLGCLQLCNYYHILNLTNTLNSTSTTISNYGNEAQEHQKILYLHKSITYFRLINMRENALQNNELLIELYDLIYSYERYYSIFSSHNYNLNMSRNNQILLHLKCDRFNSSSDNFIYNLMKIICEDEDNLISELCYHTNFNTCLNYNNPKDGFYKLRSKIETLQPSQPTDSITKNILIFKILLLKPLDFLQSKNILYDIITNLNNELLSQFSSDLFKIQISNFQLLQPMLHILKLILEIEAQMKFQMNIENQTKLIQYSDNLISHFPFFNNINKLIRAHKVLNNWFLNLSELRKLETTEQESSILPPQQQQALAVEIPLHTGITPNQSSLNLSDISSQHRIASIFSMNDLLKDVDTNMYQQPEELIMNSKVNHQADDESDDENEDDEGGFSIKPQQEHGHKFVKHHQPPPQHQQFQQHIPQEFNIFNIPTPTNLDSGLTISASTQSFLKLYQGFEDANNNSNNDNNNKNRNNSGLFRLYQ</sequence>
<feature type="region of interest" description="Disordered" evidence="5">
    <location>
        <begin position="107"/>
        <end position="158"/>
    </location>
</feature>
<gene>
    <name evidence="7" type="ORF">CANVERA_P2877</name>
</gene>
<keyword evidence="3" id="KW-0238">DNA-binding</keyword>
<keyword evidence="2" id="KW-0805">Transcription regulation</keyword>
<accession>A0A9W4TXX4</accession>
<feature type="compositionally biased region" description="Low complexity" evidence="5">
    <location>
        <begin position="108"/>
        <end position="122"/>
    </location>
</feature>
<dbReference type="InterPro" id="IPR036864">
    <property type="entry name" value="Zn2-C6_fun-type_DNA-bd_sf"/>
</dbReference>
<dbReference type="PROSITE" id="PS50048">
    <property type="entry name" value="ZN2_CY6_FUNGAL_2"/>
    <property type="match status" value="1"/>
</dbReference>
<dbReference type="AlphaFoldDB" id="A0A9W4TXX4"/>
<dbReference type="EMBL" id="CANTUO010000003">
    <property type="protein sequence ID" value="CAI5758364.1"/>
    <property type="molecule type" value="Genomic_DNA"/>
</dbReference>
<feature type="region of interest" description="Disordered" evidence="5">
    <location>
        <begin position="698"/>
        <end position="741"/>
    </location>
</feature>
<feature type="compositionally biased region" description="Low complexity" evidence="5">
    <location>
        <begin position="784"/>
        <end position="798"/>
    </location>
</feature>
<dbReference type="PANTHER" id="PTHR47663:SF1">
    <property type="entry name" value="XYLANOLYTIC TRANSCRIPTIONAL ACTIVATOR XLNR-RELATED"/>
    <property type="match status" value="1"/>
</dbReference>
<dbReference type="PROSITE" id="PS00463">
    <property type="entry name" value="ZN2_CY6_FUNGAL_1"/>
    <property type="match status" value="1"/>
</dbReference>
<dbReference type="Gene3D" id="4.10.240.10">
    <property type="entry name" value="Zn(2)-C6 fungal-type DNA-binding domain"/>
    <property type="match status" value="1"/>
</dbReference>
<evidence type="ECO:0000313" key="8">
    <source>
        <dbReference type="Proteomes" id="UP001152885"/>
    </source>
</evidence>
<dbReference type="Pfam" id="PF00172">
    <property type="entry name" value="Zn_clus"/>
    <property type="match status" value="1"/>
</dbReference>
<evidence type="ECO:0000256" key="4">
    <source>
        <dbReference type="ARBA" id="ARBA00023163"/>
    </source>
</evidence>
<feature type="compositionally biased region" description="Acidic residues" evidence="5">
    <location>
        <begin position="703"/>
        <end position="714"/>
    </location>
</feature>
<reference evidence="7" key="1">
    <citation type="submission" date="2022-12" db="EMBL/GenBank/DDBJ databases">
        <authorList>
            <person name="Brejova B."/>
        </authorList>
    </citation>
    <scope>NUCLEOTIDE SEQUENCE</scope>
</reference>
<dbReference type="InterPro" id="IPR051439">
    <property type="entry name" value="XlnR/Xlr1"/>
</dbReference>
<evidence type="ECO:0000256" key="2">
    <source>
        <dbReference type="ARBA" id="ARBA00023015"/>
    </source>
</evidence>
<protein>
    <recommendedName>
        <fullName evidence="6">Zn(2)-C6 fungal-type domain-containing protein</fullName>
    </recommendedName>
</protein>
<name>A0A9W4TXX4_9ASCO</name>
<comment type="caution">
    <text evidence="7">The sequence shown here is derived from an EMBL/GenBank/DDBJ whole genome shotgun (WGS) entry which is preliminary data.</text>
</comment>
<evidence type="ECO:0000256" key="3">
    <source>
        <dbReference type="ARBA" id="ARBA00023125"/>
    </source>
</evidence>
<dbReference type="GO" id="GO:0000981">
    <property type="term" value="F:DNA-binding transcription factor activity, RNA polymerase II-specific"/>
    <property type="evidence" value="ECO:0007669"/>
    <property type="project" value="InterPro"/>
</dbReference>
<feature type="compositionally biased region" description="Polar residues" evidence="5">
    <location>
        <begin position="129"/>
        <end position="158"/>
    </location>
</feature>
<dbReference type="PANTHER" id="PTHR47663">
    <property type="entry name" value="XYLANOLYTIC TRANSCRIPTIONAL ACTIVATOR XLNR-RELATED"/>
    <property type="match status" value="1"/>
</dbReference>
<evidence type="ECO:0000256" key="5">
    <source>
        <dbReference type="SAM" id="MobiDB-lite"/>
    </source>
</evidence>
<evidence type="ECO:0000259" key="6">
    <source>
        <dbReference type="PROSITE" id="PS50048"/>
    </source>
</evidence>
<keyword evidence="8" id="KW-1185">Reference proteome</keyword>